<keyword evidence="3" id="KW-0328">Glycosyltransferase</keyword>
<dbReference type="Proteomes" id="UP001254848">
    <property type="component" value="Unassembled WGS sequence"/>
</dbReference>
<proteinExistence type="inferred from homology"/>
<dbReference type="Pfam" id="PF00535">
    <property type="entry name" value="Glycos_transf_2"/>
    <property type="match status" value="1"/>
</dbReference>
<protein>
    <submittedName>
        <fullName evidence="7">Glycosyltransferase</fullName>
    </submittedName>
</protein>
<dbReference type="CDD" id="cd02440">
    <property type="entry name" value="AdoMet_MTases"/>
    <property type="match status" value="1"/>
</dbReference>
<feature type="domain" description="Glycosyltransferase 2-like" evidence="5">
    <location>
        <begin position="4"/>
        <end position="108"/>
    </location>
</feature>
<evidence type="ECO:0000313" key="8">
    <source>
        <dbReference type="Proteomes" id="UP001254848"/>
    </source>
</evidence>
<dbReference type="InterPro" id="IPR059123">
    <property type="entry name" value="StrF_dom"/>
</dbReference>
<organism evidence="7 8">
    <name type="scientific">Anaeroselena agilis</name>
    <dbReference type="NCBI Taxonomy" id="3063788"/>
    <lineage>
        <taxon>Bacteria</taxon>
        <taxon>Bacillati</taxon>
        <taxon>Bacillota</taxon>
        <taxon>Negativicutes</taxon>
        <taxon>Acetonemataceae</taxon>
        <taxon>Anaeroselena</taxon>
    </lineage>
</organism>
<dbReference type="SUPFAM" id="SSF53335">
    <property type="entry name" value="S-adenosyl-L-methionine-dependent methyltransferases"/>
    <property type="match status" value="1"/>
</dbReference>
<keyword evidence="4" id="KW-0808">Transferase</keyword>
<evidence type="ECO:0000259" key="6">
    <source>
        <dbReference type="Pfam" id="PF13712"/>
    </source>
</evidence>
<reference evidence="7 8" key="1">
    <citation type="submission" date="2023-07" db="EMBL/GenBank/DDBJ databases">
        <title>The novel representative of Negativicutes class, Anaeroselena agilis gen. nov. sp. nov.</title>
        <authorList>
            <person name="Prokofeva M.I."/>
            <person name="Elcheninov A.G."/>
            <person name="Klyukina A."/>
            <person name="Kublanov I.V."/>
            <person name="Frolov E.N."/>
            <person name="Podosokorskaya O.A."/>
        </authorList>
    </citation>
    <scope>NUCLEOTIDE SEQUENCE [LARGE SCALE GENOMIC DNA]</scope>
    <source>
        <strain evidence="7 8">4137-cl</strain>
    </source>
</reference>
<feature type="domain" description="Streptomycin biosynthesis protein StrF" evidence="6">
    <location>
        <begin position="453"/>
        <end position="662"/>
    </location>
</feature>
<dbReference type="PANTHER" id="PTHR43179">
    <property type="entry name" value="RHAMNOSYLTRANSFERASE WBBL"/>
    <property type="match status" value="1"/>
</dbReference>
<evidence type="ECO:0000256" key="2">
    <source>
        <dbReference type="ARBA" id="ARBA00006739"/>
    </source>
</evidence>
<dbReference type="Gene3D" id="3.90.550.10">
    <property type="entry name" value="Spore Coat Polysaccharide Biosynthesis Protein SpsA, Chain A"/>
    <property type="match status" value="2"/>
</dbReference>
<dbReference type="Pfam" id="PF13712">
    <property type="entry name" value="Glyco_tranf_2_5"/>
    <property type="match status" value="1"/>
</dbReference>
<evidence type="ECO:0000256" key="3">
    <source>
        <dbReference type="ARBA" id="ARBA00022676"/>
    </source>
</evidence>
<comment type="caution">
    <text evidence="7">The sequence shown here is derived from an EMBL/GenBank/DDBJ whole genome shotgun (WGS) entry which is preliminary data.</text>
</comment>
<dbReference type="Pfam" id="PF13489">
    <property type="entry name" value="Methyltransf_23"/>
    <property type="match status" value="1"/>
</dbReference>
<dbReference type="InterPro" id="IPR029063">
    <property type="entry name" value="SAM-dependent_MTases_sf"/>
</dbReference>
<evidence type="ECO:0000259" key="5">
    <source>
        <dbReference type="Pfam" id="PF00535"/>
    </source>
</evidence>
<dbReference type="InterPro" id="IPR001173">
    <property type="entry name" value="Glyco_trans_2-like"/>
</dbReference>
<sequence>MKTSIIIWNYNQPDYTRQCLDNIRSHTPPGAYELLVIDDNSADGAADWLRAQADVTVIATDRHLGYPAGCNQGIRAASGDNILLLDNDVTVFPGWLENLLSCLYGSEEIGAAGPVTDNRGAPGRPAAAGWEARLKLAGHCLLVKRSVVDSIGLLDEAFTPGYFVDDDYSFRILMAGYKLALCKSVLIHHAGAAHFRQDPDLPEQWGKNRAAFNAKWGFDPYYSTGTRWDIIGLIDKSPQDEFKVLEVGCACGATLLQIKNLFPHASLFGVELNEQAAAIARSFAEVIAADLETAVLPYPAGSFDCVILADILEHLLDPWRALASLKQYLKPDGQILASIPNVMHFSVLRSLLTGNWTYEDAGILDRTHLRFFTLSEIKKMFASAGYAINAYHPTVVHETDDDRRLIDTLAGYWGDDRLASEYRAYQYIIKAGHAAAALPAVRPSQALREDKICFITYVNDAAVYRKCLDHIKGLDVPDDLEVEILALENNSSMAGAYNQAIVMSDAKYKVYLHQDVFIVNKRFIADVLKVFAEPEVGMIGVAGCRLIPANGIWWESPAKFGKVYDSHAGAMGLLAFGEVTADFQEVQGIDGLIMVTQYDLPWRADIFTGWHFYDLSQSMEFIRAAYKVVVPRQRQPWCIHDSGPVVLGKEFGDYRQVFVHEYLGVQNSGGDK</sequence>
<dbReference type="PANTHER" id="PTHR43179:SF12">
    <property type="entry name" value="GALACTOFURANOSYLTRANSFERASE GLFT2"/>
    <property type="match status" value="1"/>
</dbReference>
<gene>
    <name evidence="7" type="ORF">Q4T40_00470</name>
</gene>
<dbReference type="InterPro" id="IPR029044">
    <property type="entry name" value="Nucleotide-diphossugar_trans"/>
</dbReference>
<dbReference type="Gene3D" id="3.40.50.150">
    <property type="entry name" value="Vaccinia Virus protein VP39"/>
    <property type="match status" value="1"/>
</dbReference>
<dbReference type="RefSeq" id="WP_413778288.1">
    <property type="nucleotide sequence ID" value="NZ_JAUOZS010000001.1"/>
</dbReference>
<dbReference type="EMBL" id="JAUOZS010000001">
    <property type="protein sequence ID" value="MDT8899720.1"/>
    <property type="molecule type" value="Genomic_DNA"/>
</dbReference>
<dbReference type="SUPFAM" id="SSF53448">
    <property type="entry name" value="Nucleotide-diphospho-sugar transferases"/>
    <property type="match status" value="2"/>
</dbReference>
<evidence type="ECO:0000256" key="4">
    <source>
        <dbReference type="ARBA" id="ARBA00022679"/>
    </source>
</evidence>
<accession>A0ABU3NSC4</accession>
<name>A0ABU3NSC4_9FIRM</name>
<keyword evidence="8" id="KW-1185">Reference proteome</keyword>
<evidence type="ECO:0000256" key="1">
    <source>
        <dbReference type="ARBA" id="ARBA00004776"/>
    </source>
</evidence>
<dbReference type="CDD" id="cd04186">
    <property type="entry name" value="GT_2_like_c"/>
    <property type="match status" value="1"/>
</dbReference>
<comment type="pathway">
    <text evidence="1">Cell wall biogenesis; cell wall polysaccharide biosynthesis.</text>
</comment>
<comment type="similarity">
    <text evidence="2">Belongs to the glycosyltransferase 2 family.</text>
</comment>
<evidence type="ECO:0000313" key="7">
    <source>
        <dbReference type="EMBL" id="MDT8899720.1"/>
    </source>
</evidence>